<dbReference type="Proteomes" id="UP000573327">
    <property type="component" value="Unassembled WGS sequence"/>
</dbReference>
<sequence>MGIGDVPGGRLEVRNSLSGAVVLGSTVQAGEVHGDVHLHLNATAAAQSTADVAALLHSALTSSADGVRRRMLEQLLTDLEAVHGDYLVMFESILERTPSSWEQGSPGFDDQVRAVAGQLRQLRLAYEPVRVRVHATAEALRGAAVAAPERVFVEAVLGYFPTGELQDDEATGRWRTSGTAVLDQLYRALDGELGQELGTLVQGTLDFHRRGWSEVCRAYAVLQLDGGAAR</sequence>
<reference evidence="1 2" key="1">
    <citation type="submission" date="2020-08" db="EMBL/GenBank/DDBJ databases">
        <title>Sequencing the genomes of 1000 actinobacteria strains.</title>
        <authorList>
            <person name="Klenk H.-P."/>
        </authorList>
    </citation>
    <scope>NUCLEOTIDE SEQUENCE [LARGE SCALE GENOMIC DNA]</scope>
    <source>
        <strain evidence="1 2">DSM 44786</strain>
    </source>
</reference>
<proteinExistence type="predicted"/>
<comment type="caution">
    <text evidence="1">The sequence shown here is derived from an EMBL/GenBank/DDBJ whole genome shotgun (WGS) entry which is preliminary data.</text>
</comment>
<name>A0A7W7WJH5_9ACTN</name>
<keyword evidence="2" id="KW-1185">Reference proteome</keyword>
<accession>A0A7W7WJH5</accession>
<dbReference type="EMBL" id="JACHJR010000001">
    <property type="protein sequence ID" value="MBB4949857.1"/>
    <property type="molecule type" value="Genomic_DNA"/>
</dbReference>
<gene>
    <name evidence="1" type="ORF">F4556_005392</name>
</gene>
<protein>
    <submittedName>
        <fullName evidence="1">Uncharacterized protein</fullName>
    </submittedName>
</protein>
<organism evidence="1 2">
    <name type="scientific">Kitasatospora gansuensis</name>
    <dbReference type="NCBI Taxonomy" id="258050"/>
    <lineage>
        <taxon>Bacteria</taxon>
        <taxon>Bacillati</taxon>
        <taxon>Actinomycetota</taxon>
        <taxon>Actinomycetes</taxon>
        <taxon>Kitasatosporales</taxon>
        <taxon>Streptomycetaceae</taxon>
        <taxon>Kitasatospora</taxon>
    </lineage>
</organism>
<dbReference type="AlphaFoldDB" id="A0A7W7WJH5"/>
<evidence type="ECO:0000313" key="2">
    <source>
        <dbReference type="Proteomes" id="UP000573327"/>
    </source>
</evidence>
<dbReference type="RefSeq" id="WP_184920511.1">
    <property type="nucleotide sequence ID" value="NZ_JACHJR010000001.1"/>
</dbReference>
<evidence type="ECO:0000313" key="1">
    <source>
        <dbReference type="EMBL" id="MBB4949857.1"/>
    </source>
</evidence>